<proteinExistence type="predicted"/>
<dbReference type="GO" id="GO:0032259">
    <property type="term" value="P:methylation"/>
    <property type="evidence" value="ECO:0007669"/>
    <property type="project" value="UniProtKB-KW"/>
</dbReference>
<keyword evidence="4" id="KW-0830">Ubiquinone</keyword>
<name>A0A450XYV5_9GAMM</name>
<dbReference type="PANTHER" id="PTHR43861">
    <property type="entry name" value="TRANS-ACONITATE 2-METHYLTRANSFERASE-RELATED"/>
    <property type="match status" value="1"/>
</dbReference>
<keyword evidence="1 4" id="KW-0489">Methyltransferase</keyword>
<evidence type="ECO:0000313" key="4">
    <source>
        <dbReference type="EMBL" id="VFK34446.1"/>
    </source>
</evidence>
<dbReference type="InterPro" id="IPR029063">
    <property type="entry name" value="SAM-dependent_MTases_sf"/>
</dbReference>
<dbReference type="AlphaFoldDB" id="A0A450XYV5"/>
<evidence type="ECO:0000259" key="3">
    <source>
        <dbReference type="Pfam" id="PF13649"/>
    </source>
</evidence>
<feature type="domain" description="Methyltransferase" evidence="3">
    <location>
        <begin position="42"/>
        <end position="136"/>
    </location>
</feature>
<protein>
    <submittedName>
        <fullName evidence="4">Ubiquinone/menaquinone biosynthesis C-methylase UbiE</fullName>
    </submittedName>
</protein>
<accession>A0A450XYV5</accession>
<dbReference type="PANTHER" id="PTHR43861:SF1">
    <property type="entry name" value="TRANS-ACONITATE 2-METHYLTRANSFERASE"/>
    <property type="match status" value="1"/>
</dbReference>
<dbReference type="Gene3D" id="3.40.50.150">
    <property type="entry name" value="Vaccinia Virus protein VP39"/>
    <property type="match status" value="1"/>
</dbReference>
<dbReference type="SUPFAM" id="SSF53335">
    <property type="entry name" value="S-adenosyl-L-methionine-dependent methyltransferases"/>
    <property type="match status" value="1"/>
</dbReference>
<organism evidence="4">
    <name type="scientific">Candidatus Kentrum sp. MB</name>
    <dbReference type="NCBI Taxonomy" id="2138164"/>
    <lineage>
        <taxon>Bacteria</taxon>
        <taxon>Pseudomonadati</taxon>
        <taxon>Pseudomonadota</taxon>
        <taxon>Gammaproteobacteria</taxon>
        <taxon>Candidatus Kentrum</taxon>
    </lineage>
</organism>
<evidence type="ECO:0000313" key="5">
    <source>
        <dbReference type="EMBL" id="VFK76757.1"/>
    </source>
</evidence>
<reference evidence="4" key="1">
    <citation type="submission" date="2019-02" db="EMBL/GenBank/DDBJ databases">
        <authorList>
            <person name="Gruber-Vodicka R. H."/>
            <person name="Seah K. B. B."/>
        </authorList>
    </citation>
    <scope>NUCLEOTIDE SEQUENCE</scope>
    <source>
        <strain evidence="5">BECK_BZ198</strain>
        <strain evidence="4">BECK_BZ199</strain>
    </source>
</reference>
<gene>
    <name evidence="5" type="ORF">BECKMB1821H_GA0114242_10732</name>
    <name evidence="4" type="ORF">BECKMB1821I_GA0114274_10722</name>
</gene>
<dbReference type="GO" id="GO:0008168">
    <property type="term" value="F:methyltransferase activity"/>
    <property type="evidence" value="ECO:0007669"/>
    <property type="project" value="UniProtKB-KW"/>
</dbReference>
<evidence type="ECO:0000256" key="1">
    <source>
        <dbReference type="ARBA" id="ARBA00022603"/>
    </source>
</evidence>
<dbReference type="EMBL" id="CAADFQ010000072">
    <property type="protein sequence ID" value="VFK34446.1"/>
    <property type="molecule type" value="Genomic_DNA"/>
</dbReference>
<sequence>MAATYDDIAEQYQKTTTELLYHRYSDQETYFHALGDLSGESILDLACGEGRFTRKLKQKGAKRVIGVDISKEMIELAMEKERMKPLGIEYRVRDVLELGQIGKFNIVTAAYLLNYARTREDLLKMCQNIFLNLKSGNRFVTINNNNEESPDSYPKIEKYGYTKSISGPIEEGVPITVTLKAEGQGEVSFDNYYLTNATYKSVFREVGFKEIIWHPVRISSEGIRKFGQEYWRDFLQNPSFVCIECVK</sequence>
<dbReference type="EMBL" id="CAADGH010000073">
    <property type="protein sequence ID" value="VFK76757.1"/>
    <property type="molecule type" value="Genomic_DNA"/>
</dbReference>
<dbReference type="CDD" id="cd02440">
    <property type="entry name" value="AdoMet_MTases"/>
    <property type="match status" value="1"/>
</dbReference>
<dbReference type="InterPro" id="IPR041698">
    <property type="entry name" value="Methyltransf_25"/>
</dbReference>
<evidence type="ECO:0000256" key="2">
    <source>
        <dbReference type="ARBA" id="ARBA00022679"/>
    </source>
</evidence>
<keyword evidence="2" id="KW-0808">Transferase</keyword>
<dbReference type="Pfam" id="PF13649">
    <property type="entry name" value="Methyltransf_25"/>
    <property type="match status" value="1"/>
</dbReference>